<evidence type="ECO:0000313" key="2">
    <source>
        <dbReference type="Proteomes" id="UP000245698"/>
    </source>
</evidence>
<protein>
    <submittedName>
        <fullName evidence="1">Uncharacterized protein</fullName>
    </submittedName>
</protein>
<sequence>MMVQPSQCTCQACARTKTACVLQSSRVTRRLAEIATAVFNFQQSKFKGIKQLRVFKAFDEIDVLGVDDFSCWQVAGMSSSTR</sequence>
<evidence type="ECO:0000313" key="1">
    <source>
        <dbReference type="EMBL" id="SJM28162.1"/>
    </source>
</evidence>
<reference evidence="2" key="1">
    <citation type="submission" date="2016-12" db="EMBL/GenBank/DDBJ databases">
        <authorList>
            <person name="Brunel B."/>
        </authorList>
    </citation>
    <scope>NUCLEOTIDE SEQUENCE [LARGE SCALE GENOMIC DNA]</scope>
</reference>
<name>A0A2P9AAL0_9HYPH</name>
<keyword evidence="2" id="KW-1185">Reference proteome</keyword>
<dbReference type="AlphaFoldDB" id="A0A2P9AAL0"/>
<accession>A0A2P9AAL0</accession>
<gene>
    <name evidence="1" type="ORF">BQ8482_110092</name>
</gene>
<proteinExistence type="predicted"/>
<dbReference type="Proteomes" id="UP000245698">
    <property type="component" value="Unassembled WGS sequence"/>
</dbReference>
<dbReference type="EMBL" id="FUIG01000013">
    <property type="protein sequence ID" value="SJM28162.1"/>
    <property type="molecule type" value="Genomic_DNA"/>
</dbReference>
<organism evidence="1 2">
    <name type="scientific">Mesorhizobium delmotii</name>
    <dbReference type="NCBI Taxonomy" id="1631247"/>
    <lineage>
        <taxon>Bacteria</taxon>
        <taxon>Pseudomonadati</taxon>
        <taxon>Pseudomonadota</taxon>
        <taxon>Alphaproteobacteria</taxon>
        <taxon>Hyphomicrobiales</taxon>
        <taxon>Phyllobacteriaceae</taxon>
        <taxon>Mesorhizobium</taxon>
    </lineage>
</organism>